<proteinExistence type="predicted"/>
<accession>A0A5B7F6Z3</accession>
<protein>
    <submittedName>
        <fullName evidence="1">Uncharacterized protein</fullName>
    </submittedName>
</protein>
<dbReference type="Proteomes" id="UP000324222">
    <property type="component" value="Unassembled WGS sequence"/>
</dbReference>
<reference evidence="1 2" key="1">
    <citation type="submission" date="2019-05" db="EMBL/GenBank/DDBJ databases">
        <title>Another draft genome of Portunus trituberculatus and its Hox gene families provides insights of decapod evolution.</title>
        <authorList>
            <person name="Jeong J.-H."/>
            <person name="Song I."/>
            <person name="Kim S."/>
            <person name="Choi T."/>
            <person name="Kim D."/>
            <person name="Ryu S."/>
            <person name="Kim W."/>
        </authorList>
    </citation>
    <scope>NUCLEOTIDE SEQUENCE [LARGE SCALE GENOMIC DNA]</scope>
    <source>
        <tissue evidence="1">Muscle</tissue>
    </source>
</reference>
<dbReference type="AlphaFoldDB" id="A0A5B7F6Z3"/>
<evidence type="ECO:0000313" key="2">
    <source>
        <dbReference type="Proteomes" id="UP000324222"/>
    </source>
</evidence>
<dbReference type="EMBL" id="VSRR010004842">
    <property type="protein sequence ID" value="MPC40868.1"/>
    <property type="molecule type" value="Genomic_DNA"/>
</dbReference>
<sequence>MYSCRTSCILASGDSEMGPACPCFFVHASEWWQAHVCPGTSGSCREQREDPIDSKPECDQVYCEAVVELNGEQHYWLRF</sequence>
<evidence type="ECO:0000313" key="1">
    <source>
        <dbReference type="EMBL" id="MPC40868.1"/>
    </source>
</evidence>
<comment type="caution">
    <text evidence="1">The sequence shown here is derived from an EMBL/GenBank/DDBJ whole genome shotgun (WGS) entry which is preliminary data.</text>
</comment>
<name>A0A5B7F6Z3_PORTR</name>
<organism evidence="1 2">
    <name type="scientific">Portunus trituberculatus</name>
    <name type="common">Swimming crab</name>
    <name type="synonym">Neptunus trituberculatus</name>
    <dbReference type="NCBI Taxonomy" id="210409"/>
    <lineage>
        <taxon>Eukaryota</taxon>
        <taxon>Metazoa</taxon>
        <taxon>Ecdysozoa</taxon>
        <taxon>Arthropoda</taxon>
        <taxon>Crustacea</taxon>
        <taxon>Multicrustacea</taxon>
        <taxon>Malacostraca</taxon>
        <taxon>Eumalacostraca</taxon>
        <taxon>Eucarida</taxon>
        <taxon>Decapoda</taxon>
        <taxon>Pleocyemata</taxon>
        <taxon>Brachyura</taxon>
        <taxon>Eubrachyura</taxon>
        <taxon>Portunoidea</taxon>
        <taxon>Portunidae</taxon>
        <taxon>Portuninae</taxon>
        <taxon>Portunus</taxon>
    </lineage>
</organism>
<keyword evidence="2" id="KW-1185">Reference proteome</keyword>
<gene>
    <name evidence="1" type="ORF">E2C01_034441</name>
</gene>